<evidence type="ECO:0000313" key="10">
    <source>
        <dbReference type="Proteomes" id="UP000030487"/>
    </source>
</evidence>
<comment type="similarity">
    <text evidence="2 7">Belongs to the UDP-glucose/GDP-mannose dehydrogenase family.</text>
</comment>
<accession>A0ABR4Y141</accession>
<sequence length="429" mass="47060">MTNVAVIGTGYVGLVTGVVLSEIGHTVTCIDIDDCKVNKLKAGKSPIYEPGLDELMVKNIEANRLTFTTNHVDAFLHAEIVFIAVGTPQSESGAADLTYIKQAAKDIALHIVNDTIVVVKSTVPVGTNDLVQSIIEENIVANVKVEVVSNPEFLREGHAIHDTFHGDRIVIGAETEKSGSIIEQLFKPLSLPIVRTNRKSAEMIKYAANAFLAVKISYINEIANLCEAVGANVADVADGMGMDHRVGRAFLNAGLGYGGSCFPKDTEAIAYLAKENDAPLTIVEKAIQVNTKQRQLFLEKVMQHFNDNVVGRKIAILGLSFKPNTDDLREAPSLYLIEQLKNRGAEITVYDPIVREATTIGVTSTEFIQQCVDSTEAILLVTEWDEFKTVDWSEISQLVHSKVLFDGRNFLSNHKEIQTNWQYYGIGQV</sequence>
<dbReference type="Pfam" id="PF03720">
    <property type="entry name" value="UDPG_MGDP_dh_C"/>
    <property type="match status" value="1"/>
</dbReference>
<dbReference type="Pfam" id="PF00984">
    <property type="entry name" value="UDPG_MGDP_dh"/>
    <property type="match status" value="1"/>
</dbReference>
<dbReference type="EC" id="1.1.1.22" evidence="3 7"/>
<keyword evidence="10" id="KW-1185">Reference proteome</keyword>
<keyword evidence="4 7" id="KW-0560">Oxidoreductase</keyword>
<evidence type="ECO:0000313" key="9">
    <source>
        <dbReference type="EMBL" id="KGR86928.1"/>
    </source>
</evidence>
<evidence type="ECO:0000256" key="4">
    <source>
        <dbReference type="ARBA" id="ARBA00023002"/>
    </source>
</evidence>
<dbReference type="PIRSF" id="PIRSF000124">
    <property type="entry name" value="UDPglc_GDPman_dh"/>
    <property type="match status" value="1"/>
</dbReference>
<dbReference type="InterPro" id="IPR036291">
    <property type="entry name" value="NAD(P)-bd_dom_sf"/>
</dbReference>
<proteinExistence type="inferred from homology"/>
<dbReference type="RefSeq" id="WP_036076783.1">
    <property type="nucleotide sequence ID" value="NZ_AVCW01000013.1"/>
</dbReference>
<protein>
    <recommendedName>
        <fullName evidence="3 7">UDP-glucose 6-dehydrogenase</fullName>
        <ecNumber evidence="3 7">1.1.1.22</ecNumber>
    </recommendedName>
</protein>
<dbReference type="InterPro" id="IPR036220">
    <property type="entry name" value="UDP-Glc/GDP-Man_DH_C_sf"/>
</dbReference>
<dbReference type="InterPro" id="IPR014026">
    <property type="entry name" value="UDP-Glc/GDP-Man_DH_dimer"/>
</dbReference>
<dbReference type="InterPro" id="IPR001732">
    <property type="entry name" value="UDP-Glc/GDP-Man_DH_N"/>
</dbReference>
<evidence type="ECO:0000259" key="8">
    <source>
        <dbReference type="SMART" id="SM00984"/>
    </source>
</evidence>
<evidence type="ECO:0000256" key="1">
    <source>
        <dbReference type="ARBA" id="ARBA00004701"/>
    </source>
</evidence>
<dbReference type="Pfam" id="PF03721">
    <property type="entry name" value="UDPG_MGDP_dh_N"/>
    <property type="match status" value="1"/>
</dbReference>
<evidence type="ECO:0000256" key="5">
    <source>
        <dbReference type="ARBA" id="ARBA00023027"/>
    </source>
</evidence>
<dbReference type="Proteomes" id="UP000030487">
    <property type="component" value="Unassembled WGS sequence"/>
</dbReference>
<dbReference type="SMART" id="SM00984">
    <property type="entry name" value="UDPG_MGDP_dh_C"/>
    <property type="match status" value="1"/>
</dbReference>
<evidence type="ECO:0000256" key="3">
    <source>
        <dbReference type="ARBA" id="ARBA00012954"/>
    </source>
</evidence>
<dbReference type="InterPro" id="IPR008927">
    <property type="entry name" value="6-PGluconate_DH-like_C_sf"/>
</dbReference>
<evidence type="ECO:0000256" key="6">
    <source>
        <dbReference type="ARBA" id="ARBA00047473"/>
    </source>
</evidence>
<dbReference type="EMBL" id="JPVR01000069">
    <property type="protein sequence ID" value="KGR86928.1"/>
    <property type="molecule type" value="Genomic_DNA"/>
</dbReference>
<dbReference type="InterPro" id="IPR017476">
    <property type="entry name" value="UDP-Glc/GDP-Man"/>
</dbReference>
<dbReference type="Gene3D" id="3.40.50.720">
    <property type="entry name" value="NAD(P)-binding Rossmann-like Domain"/>
    <property type="match status" value="2"/>
</dbReference>
<dbReference type="InterPro" id="IPR028357">
    <property type="entry name" value="UDPglc_DH_bac"/>
</dbReference>
<feature type="domain" description="UDP-glucose/GDP-mannose dehydrogenase C-terminal" evidence="8">
    <location>
        <begin position="315"/>
        <end position="413"/>
    </location>
</feature>
<dbReference type="NCBIfam" id="TIGR03026">
    <property type="entry name" value="NDP-sugDHase"/>
    <property type="match status" value="1"/>
</dbReference>
<comment type="caution">
    <text evidence="9">The sequence shown here is derived from an EMBL/GenBank/DDBJ whole genome shotgun (WGS) entry which is preliminary data.</text>
</comment>
<organism evidence="9 10">
    <name type="scientific">Lysinibacillus boronitolerans JCM 21713 = 10a = NBRC 103108</name>
    <dbReference type="NCBI Taxonomy" id="1294264"/>
    <lineage>
        <taxon>Bacteria</taxon>
        <taxon>Bacillati</taxon>
        <taxon>Bacillota</taxon>
        <taxon>Bacilli</taxon>
        <taxon>Bacillales</taxon>
        <taxon>Bacillaceae</taxon>
        <taxon>Lysinibacillus</taxon>
    </lineage>
</organism>
<dbReference type="InterPro" id="IPR014027">
    <property type="entry name" value="UDP-Glc/GDP-Man_DH_C"/>
</dbReference>
<reference evidence="9 10" key="1">
    <citation type="submission" date="2014-02" db="EMBL/GenBank/DDBJ databases">
        <title>Draft genome sequence of Lysinibacillus boronitolerans NBRC 103108.</title>
        <authorList>
            <person name="Zhang F."/>
            <person name="Wang G."/>
            <person name="Zhang L."/>
        </authorList>
    </citation>
    <scope>NUCLEOTIDE SEQUENCE [LARGE SCALE GENOMIC DNA]</scope>
    <source>
        <strain evidence="9 10">NBRC 103108</strain>
    </source>
</reference>
<dbReference type="PANTHER" id="PTHR43750:SF3">
    <property type="entry name" value="UDP-GLUCOSE 6-DEHYDROGENASE TUAD"/>
    <property type="match status" value="1"/>
</dbReference>
<keyword evidence="5 7" id="KW-0520">NAD</keyword>
<dbReference type="PANTHER" id="PTHR43750">
    <property type="entry name" value="UDP-GLUCOSE 6-DEHYDROGENASE TUAD"/>
    <property type="match status" value="1"/>
</dbReference>
<evidence type="ECO:0000256" key="7">
    <source>
        <dbReference type="PIRNR" id="PIRNR000124"/>
    </source>
</evidence>
<dbReference type="PIRSF" id="PIRSF500134">
    <property type="entry name" value="UDPglc_DH_bac"/>
    <property type="match status" value="1"/>
</dbReference>
<evidence type="ECO:0000256" key="2">
    <source>
        <dbReference type="ARBA" id="ARBA00006601"/>
    </source>
</evidence>
<dbReference type="SUPFAM" id="SSF52413">
    <property type="entry name" value="UDP-glucose/GDP-mannose dehydrogenase C-terminal domain"/>
    <property type="match status" value="1"/>
</dbReference>
<dbReference type="SUPFAM" id="SSF51735">
    <property type="entry name" value="NAD(P)-binding Rossmann-fold domains"/>
    <property type="match status" value="1"/>
</dbReference>
<name>A0ABR4Y141_9BACI</name>
<comment type="pathway">
    <text evidence="1">Nucleotide-sugar biosynthesis; UDP-alpha-D-glucuronate biosynthesis; UDP-alpha-D-glucuronate from UDP-alpha-D-glucose: step 1/1.</text>
</comment>
<comment type="catalytic activity">
    <reaction evidence="6 7">
        <text>UDP-alpha-D-glucose + 2 NAD(+) + H2O = UDP-alpha-D-glucuronate + 2 NADH + 3 H(+)</text>
        <dbReference type="Rhea" id="RHEA:23596"/>
        <dbReference type="ChEBI" id="CHEBI:15377"/>
        <dbReference type="ChEBI" id="CHEBI:15378"/>
        <dbReference type="ChEBI" id="CHEBI:57540"/>
        <dbReference type="ChEBI" id="CHEBI:57945"/>
        <dbReference type="ChEBI" id="CHEBI:58052"/>
        <dbReference type="ChEBI" id="CHEBI:58885"/>
        <dbReference type="EC" id="1.1.1.22"/>
    </reaction>
</comment>
<dbReference type="Gene3D" id="1.20.5.100">
    <property type="entry name" value="Cytochrome c1, transmembrane anchor, C-terminal"/>
    <property type="match status" value="1"/>
</dbReference>
<dbReference type="SUPFAM" id="SSF48179">
    <property type="entry name" value="6-phosphogluconate dehydrogenase C-terminal domain-like"/>
    <property type="match status" value="1"/>
</dbReference>
<gene>
    <name evidence="9" type="ORF">CD31_08595</name>
</gene>